<dbReference type="InterPro" id="IPR050397">
    <property type="entry name" value="Env_Response_Regulators"/>
</dbReference>
<dbReference type="PROSITE" id="PS50042">
    <property type="entry name" value="CNMP_BINDING_3"/>
    <property type="match status" value="1"/>
</dbReference>
<evidence type="ECO:0000259" key="5">
    <source>
        <dbReference type="PROSITE" id="PS51063"/>
    </source>
</evidence>
<dbReference type="InterPro" id="IPR018490">
    <property type="entry name" value="cNMP-bd_dom_sf"/>
</dbReference>
<reference evidence="6 9" key="1">
    <citation type="submission" date="2009-10" db="EMBL/GenBank/DDBJ databases">
        <title>Complete sequence of Fibrobacter succinogenes subsp. succinogenes S85.</title>
        <authorList>
            <consortium name="US DOE Joint Genome Institute"/>
            <person name="Lucas S."/>
            <person name="Copeland A."/>
            <person name="Lapidus A."/>
            <person name="Glavina del Rio T."/>
            <person name="Tice H."/>
            <person name="Bruce D."/>
            <person name="Goodwin L."/>
            <person name="Pitluck S."/>
            <person name="Chertkov O."/>
            <person name="Detter J.C."/>
            <person name="Han C."/>
            <person name="Tapia R."/>
            <person name="Larimer F."/>
            <person name="Land M."/>
            <person name="Hauser L."/>
            <person name="Kyrpides N."/>
            <person name="Mikhailova N."/>
            <person name="Weimer P.J."/>
            <person name="Stevenson D.M."/>
            <person name="Boyum J."/>
            <person name="Brumm P.I."/>
            <person name="Mead D."/>
        </authorList>
    </citation>
    <scope>NUCLEOTIDE SEQUENCE [LARGE SCALE GENOMIC DNA]</scope>
    <source>
        <strain evidence="9">ATCC 19169 / S85</strain>
        <strain evidence="6">S85</strain>
    </source>
</reference>
<dbReference type="RefSeq" id="WP_014546304.1">
    <property type="nucleotide sequence ID" value="NC_013410.1"/>
</dbReference>
<dbReference type="InterPro" id="IPR036388">
    <property type="entry name" value="WH-like_DNA-bd_sf"/>
</dbReference>
<dbReference type="Pfam" id="PF00027">
    <property type="entry name" value="cNMP_binding"/>
    <property type="match status" value="1"/>
</dbReference>
<dbReference type="GO" id="GO:0003677">
    <property type="term" value="F:DNA binding"/>
    <property type="evidence" value="ECO:0007669"/>
    <property type="project" value="UniProtKB-KW"/>
</dbReference>
<evidence type="ECO:0000313" key="6">
    <source>
        <dbReference type="EMBL" id="ACX75223.1"/>
    </source>
</evidence>
<evidence type="ECO:0000256" key="3">
    <source>
        <dbReference type="ARBA" id="ARBA00023163"/>
    </source>
</evidence>
<evidence type="ECO:0000256" key="2">
    <source>
        <dbReference type="ARBA" id="ARBA00023125"/>
    </source>
</evidence>
<name>C9RRN7_FIBSS</name>
<evidence type="ECO:0000259" key="4">
    <source>
        <dbReference type="PROSITE" id="PS50042"/>
    </source>
</evidence>
<dbReference type="GO" id="GO:0003700">
    <property type="term" value="F:DNA-binding transcription factor activity"/>
    <property type="evidence" value="ECO:0007669"/>
    <property type="project" value="TreeGrafter"/>
</dbReference>
<evidence type="ECO:0000313" key="9">
    <source>
        <dbReference type="Proteomes" id="UP000001497"/>
    </source>
</evidence>
<dbReference type="InterPro" id="IPR000595">
    <property type="entry name" value="cNMP-bd_dom"/>
</dbReference>
<keyword evidence="2" id="KW-0238">DNA-binding</keyword>
<dbReference type="KEGG" id="fsu:Fisuc_1628"/>
<dbReference type="EMBL" id="CP001792">
    <property type="protein sequence ID" value="ACX75223.1"/>
    <property type="molecule type" value="Genomic_DNA"/>
</dbReference>
<dbReference type="GO" id="GO:0005829">
    <property type="term" value="C:cytosol"/>
    <property type="evidence" value="ECO:0007669"/>
    <property type="project" value="TreeGrafter"/>
</dbReference>
<keyword evidence="1" id="KW-0805">Transcription regulation</keyword>
<dbReference type="Proteomes" id="UP000000517">
    <property type="component" value="Chromosome"/>
</dbReference>
<accession>C9RRN7</accession>
<reference evidence="7" key="3">
    <citation type="submission" date="2010-08" db="EMBL/GenBank/DDBJ databases">
        <authorList>
            <person name="Durkin A.S."/>
            <person name="Nelson K.E."/>
            <person name="Morrison M."/>
            <person name="Forsberg C.W."/>
            <person name="Wilson D.B."/>
            <person name="Russell J.B."/>
            <person name="Cann I.K.O."/>
            <person name="Mackie R.I."/>
            <person name="White B.A."/>
        </authorList>
    </citation>
    <scope>NUCLEOTIDE SEQUENCE</scope>
    <source>
        <strain evidence="7">S85</strain>
    </source>
</reference>
<dbReference type="InterPro" id="IPR036390">
    <property type="entry name" value="WH_DNA-bd_sf"/>
</dbReference>
<evidence type="ECO:0000256" key="1">
    <source>
        <dbReference type="ARBA" id="ARBA00023015"/>
    </source>
</evidence>
<feature type="domain" description="HTH crp-type" evidence="5">
    <location>
        <begin position="149"/>
        <end position="227"/>
    </location>
</feature>
<dbReference type="PANTHER" id="PTHR24567:SF74">
    <property type="entry name" value="HTH-TYPE TRANSCRIPTIONAL REGULATOR ARCR"/>
    <property type="match status" value="1"/>
</dbReference>
<organism evidence="7 8">
    <name type="scientific">Fibrobacter succinogenes (strain ATCC 19169 / S85)</name>
    <dbReference type="NCBI Taxonomy" id="59374"/>
    <lineage>
        <taxon>Bacteria</taxon>
        <taxon>Pseudomonadati</taxon>
        <taxon>Fibrobacterota</taxon>
        <taxon>Fibrobacteria</taxon>
        <taxon>Fibrobacterales</taxon>
        <taxon>Fibrobacteraceae</taxon>
        <taxon>Fibrobacter</taxon>
    </lineage>
</organism>
<dbReference type="OrthoDB" id="9788438at2"/>
<dbReference type="SMART" id="SM00100">
    <property type="entry name" value="cNMP"/>
    <property type="match status" value="1"/>
</dbReference>
<dbReference type="PRINTS" id="PR00103">
    <property type="entry name" value="CAMPKINASE"/>
</dbReference>
<reference evidence="8" key="2">
    <citation type="submission" date="2010-08" db="EMBL/GenBank/DDBJ databases">
        <title>Complete sequence of Fibrobacter succinogenes subsp. succinogenes S85.</title>
        <authorList>
            <person name="Durkin A.S."/>
            <person name="Nelson K.E."/>
            <person name="Morrison M."/>
            <person name="Forsberg C.W."/>
            <person name="Wilson D.B."/>
            <person name="Russell J.B."/>
            <person name="Cann I.K.O."/>
            <person name="Mackie R.I."/>
            <person name="White B.A."/>
        </authorList>
    </citation>
    <scope>NUCLEOTIDE SEQUENCE [LARGE SCALE GENOMIC DNA]</scope>
    <source>
        <strain evidence="8">ATCC 19169 / S85</strain>
    </source>
</reference>
<proteinExistence type="predicted"/>
<keyword evidence="3" id="KW-0804">Transcription</keyword>
<dbReference type="HOGENOM" id="CLU_075053_3_5_0"/>
<dbReference type="CDD" id="cd00038">
    <property type="entry name" value="CAP_ED"/>
    <property type="match status" value="1"/>
</dbReference>
<dbReference type="eggNOG" id="COG0664">
    <property type="taxonomic scope" value="Bacteria"/>
</dbReference>
<dbReference type="Pfam" id="PF13545">
    <property type="entry name" value="HTH_Crp_2"/>
    <property type="match status" value="1"/>
</dbReference>
<protein>
    <submittedName>
        <fullName evidence="7">Putative transcriptional regulator</fullName>
    </submittedName>
    <submittedName>
        <fullName evidence="6">Transcriptional regulator, Crp/Fnr family</fullName>
    </submittedName>
</protein>
<gene>
    <name evidence="6" type="ordered locus">Fisuc_1628</name>
    <name evidence="7" type="ordered locus">FSU_2116</name>
</gene>
<evidence type="ECO:0000313" key="8">
    <source>
        <dbReference type="Proteomes" id="UP000000517"/>
    </source>
</evidence>
<dbReference type="AlphaFoldDB" id="C9RRN7"/>
<dbReference type="SUPFAM" id="SSF46785">
    <property type="entry name" value="Winged helix' DNA-binding domain"/>
    <property type="match status" value="1"/>
</dbReference>
<dbReference type="EMBL" id="CP002158">
    <property type="protein sequence ID" value="ADL25004.1"/>
    <property type="molecule type" value="Genomic_DNA"/>
</dbReference>
<sequence length="236" mass="26089">MDTSTVDLLKGVELFSELNEEQLGMIANLVIVKNYNRDETVVLEGDDSVQALYLIAMGSVQVYMTGIDGRETILSFLERGDFFGEMSLIDGEPRSASVRTVTDAKLLVIHRESFLSLIRKTPEIAMALMSELCKRLRKANKQIGSLSTMSVSGRVAGTLLNLMQERGVRIHTDNGNMVTVIHNRPTQQQLADMSGTTRETVSRICSLLVKTNAIAMTGKDIVIFDEDMLQEKATKG</sequence>
<dbReference type="InterPro" id="IPR018488">
    <property type="entry name" value="cNMP-bd_CS"/>
</dbReference>
<dbReference type="InterPro" id="IPR014710">
    <property type="entry name" value="RmlC-like_jellyroll"/>
</dbReference>
<feature type="domain" description="Cyclic nucleotide-binding" evidence="4">
    <location>
        <begin position="14"/>
        <end position="135"/>
    </location>
</feature>
<dbReference type="SMART" id="SM00419">
    <property type="entry name" value="HTH_CRP"/>
    <property type="match status" value="1"/>
</dbReference>
<dbReference type="SUPFAM" id="SSF51206">
    <property type="entry name" value="cAMP-binding domain-like"/>
    <property type="match status" value="1"/>
</dbReference>
<dbReference type="STRING" id="59374.FSU_2116"/>
<dbReference type="Gene3D" id="1.10.10.10">
    <property type="entry name" value="Winged helix-like DNA-binding domain superfamily/Winged helix DNA-binding domain"/>
    <property type="match status" value="1"/>
</dbReference>
<evidence type="ECO:0000313" key="7">
    <source>
        <dbReference type="EMBL" id="ADL25004.1"/>
    </source>
</evidence>
<keyword evidence="9" id="KW-1185">Reference proteome</keyword>
<dbReference type="PROSITE" id="PS00889">
    <property type="entry name" value="CNMP_BINDING_2"/>
    <property type="match status" value="1"/>
</dbReference>
<dbReference type="PROSITE" id="PS51063">
    <property type="entry name" value="HTH_CRP_2"/>
    <property type="match status" value="1"/>
</dbReference>
<dbReference type="Proteomes" id="UP000001497">
    <property type="component" value="Chromosome"/>
</dbReference>
<dbReference type="InterPro" id="IPR012318">
    <property type="entry name" value="HTH_CRP"/>
</dbReference>
<dbReference type="KEGG" id="fsc:FSU_2116"/>
<dbReference type="Gene3D" id="2.60.120.10">
    <property type="entry name" value="Jelly Rolls"/>
    <property type="match status" value="1"/>
</dbReference>
<dbReference type="PANTHER" id="PTHR24567">
    <property type="entry name" value="CRP FAMILY TRANSCRIPTIONAL REGULATORY PROTEIN"/>
    <property type="match status" value="1"/>
</dbReference>